<accession>A0AAD5RVA7</accession>
<name>A0AAD5RVA7_9PEZI</name>
<proteinExistence type="predicted"/>
<feature type="region of interest" description="Disordered" evidence="1">
    <location>
        <begin position="274"/>
        <end position="307"/>
    </location>
</feature>
<reference evidence="2" key="1">
    <citation type="submission" date="2022-07" db="EMBL/GenBank/DDBJ databases">
        <title>Draft genome sequence of Zalerion maritima ATCC 34329, a (micro)plastics degrading marine fungus.</title>
        <authorList>
            <person name="Paco A."/>
            <person name="Goncalves M.F.M."/>
            <person name="Rocha-Santos T.A.P."/>
            <person name="Alves A."/>
        </authorList>
    </citation>
    <scope>NUCLEOTIDE SEQUENCE</scope>
    <source>
        <strain evidence="2">ATCC 34329</strain>
    </source>
</reference>
<dbReference type="PANTHER" id="PTHR12069">
    <property type="entry name" value="DNA-DIRECTED RNA POLYMERASES III 80 KDA POLYPEPTIDE RNA POLYMERASE III SUBUNIT 5"/>
    <property type="match status" value="1"/>
</dbReference>
<sequence length="365" mass="40259">MAPNIPQNAVEEEDDDPIIQSYNVFLQPSAPEGRSLLVLHQPNQKTNRDPLPPATEVRLKRNAGVVEIDYPIDLNRAYDQRKGMEWGAALQRSTASKNGGSHGLGGGFSVGAPPSRFRKDDDKDDEMMDWNEAKRLDMVMRTSTHGGVVEKETVNYMIGVFQGNNLHLTPTTAVLSIRPQHHHIDAMAELNQRRTAAAAAQQQQPSAAPAGPNAGGRAIHMTIKTGSGNEVSTETMADRLKAVQNEKWERLEYVDENQERAWASYEENLIIKPNAQVKNEGENAPAQSSAARKGKAPVRPSDPDALVEQMPHLQVKTTEEDIMYSISGLERPMPLPYRDAELQEIKTEPDAAPAPSRKARGKKKA</sequence>
<dbReference type="PANTHER" id="PTHR12069:SF0">
    <property type="entry name" value="DNA-DIRECTED RNA POLYMERASE III SUBUNIT RPC5"/>
    <property type="match status" value="1"/>
</dbReference>
<comment type="caution">
    <text evidence="2">The sequence shown here is derived from an EMBL/GenBank/DDBJ whole genome shotgun (WGS) entry which is preliminary data.</text>
</comment>
<dbReference type="GO" id="GO:0005666">
    <property type="term" value="C:RNA polymerase III complex"/>
    <property type="evidence" value="ECO:0007669"/>
    <property type="project" value="TreeGrafter"/>
</dbReference>
<feature type="region of interest" description="Disordered" evidence="1">
    <location>
        <begin position="94"/>
        <end position="123"/>
    </location>
</feature>
<evidence type="ECO:0008006" key="4">
    <source>
        <dbReference type="Google" id="ProtNLM"/>
    </source>
</evidence>
<dbReference type="EMBL" id="JAKWBI020000071">
    <property type="protein sequence ID" value="KAJ2903777.1"/>
    <property type="molecule type" value="Genomic_DNA"/>
</dbReference>
<dbReference type="GO" id="GO:0042797">
    <property type="term" value="P:tRNA transcription by RNA polymerase III"/>
    <property type="evidence" value="ECO:0007669"/>
    <property type="project" value="TreeGrafter"/>
</dbReference>
<evidence type="ECO:0000256" key="1">
    <source>
        <dbReference type="SAM" id="MobiDB-lite"/>
    </source>
</evidence>
<feature type="compositionally biased region" description="Gly residues" evidence="1">
    <location>
        <begin position="100"/>
        <end position="109"/>
    </location>
</feature>
<feature type="compositionally biased region" description="Low complexity" evidence="1">
    <location>
        <begin position="195"/>
        <end position="218"/>
    </location>
</feature>
<gene>
    <name evidence="2" type="ORF">MKZ38_009343</name>
</gene>
<dbReference type="AlphaFoldDB" id="A0AAD5RVA7"/>
<feature type="region of interest" description="Disordered" evidence="1">
    <location>
        <begin position="195"/>
        <end position="219"/>
    </location>
</feature>
<dbReference type="Proteomes" id="UP001201980">
    <property type="component" value="Unassembled WGS sequence"/>
</dbReference>
<evidence type="ECO:0000313" key="3">
    <source>
        <dbReference type="Proteomes" id="UP001201980"/>
    </source>
</evidence>
<dbReference type="Pfam" id="PF04801">
    <property type="entry name" value="RPC5"/>
    <property type="match status" value="1"/>
</dbReference>
<keyword evidence="3" id="KW-1185">Reference proteome</keyword>
<feature type="region of interest" description="Disordered" evidence="1">
    <location>
        <begin position="330"/>
        <end position="365"/>
    </location>
</feature>
<evidence type="ECO:0000313" key="2">
    <source>
        <dbReference type="EMBL" id="KAJ2903777.1"/>
    </source>
</evidence>
<dbReference type="InterPro" id="IPR006886">
    <property type="entry name" value="RNA_pol_III_Rpc5"/>
</dbReference>
<protein>
    <recommendedName>
        <fullName evidence="4">DNA-directed RNA polymerase III complex subunit Rpc37</fullName>
    </recommendedName>
</protein>
<organism evidence="2 3">
    <name type="scientific">Zalerion maritima</name>
    <dbReference type="NCBI Taxonomy" id="339359"/>
    <lineage>
        <taxon>Eukaryota</taxon>
        <taxon>Fungi</taxon>
        <taxon>Dikarya</taxon>
        <taxon>Ascomycota</taxon>
        <taxon>Pezizomycotina</taxon>
        <taxon>Sordariomycetes</taxon>
        <taxon>Lulworthiomycetidae</taxon>
        <taxon>Lulworthiales</taxon>
        <taxon>Lulworthiaceae</taxon>
        <taxon>Zalerion</taxon>
    </lineage>
</organism>
<feature type="compositionally biased region" description="Basic and acidic residues" evidence="1">
    <location>
        <begin position="338"/>
        <end position="349"/>
    </location>
</feature>